<feature type="transmembrane region" description="Helical" evidence="2">
    <location>
        <begin position="20"/>
        <end position="41"/>
    </location>
</feature>
<reference evidence="4" key="1">
    <citation type="submission" date="2022-07" db="EMBL/GenBank/DDBJ databases">
        <title>Genome Sequence of Agrocybe chaxingu.</title>
        <authorList>
            <person name="Buettner E."/>
        </authorList>
    </citation>
    <scope>NUCLEOTIDE SEQUENCE</scope>
    <source>
        <strain evidence="4">MP-N11</strain>
    </source>
</reference>
<feature type="transmembrane region" description="Helical" evidence="2">
    <location>
        <begin position="86"/>
        <end position="113"/>
    </location>
</feature>
<dbReference type="EMBL" id="JANKHO010000621">
    <property type="protein sequence ID" value="KAJ3507834.1"/>
    <property type="molecule type" value="Genomic_DNA"/>
</dbReference>
<feature type="transmembrane region" description="Helical" evidence="2">
    <location>
        <begin position="53"/>
        <end position="74"/>
    </location>
</feature>
<evidence type="ECO:0000313" key="5">
    <source>
        <dbReference type="Proteomes" id="UP001148786"/>
    </source>
</evidence>
<keyword evidence="2" id="KW-1133">Transmembrane helix</keyword>
<feature type="region of interest" description="Disordered" evidence="1">
    <location>
        <begin position="263"/>
        <end position="338"/>
    </location>
</feature>
<evidence type="ECO:0000259" key="3">
    <source>
        <dbReference type="Pfam" id="PF20152"/>
    </source>
</evidence>
<dbReference type="PANTHER" id="PTHR40465">
    <property type="entry name" value="CHROMOSOME 1, WHOLE GENOME SHOTGUN SEQUENCE"/>
    <property type="match status" value="1"/>
</dbReference>
<dbReference type="InterPro" id="IPR045339">
    <property type="entry name" value="DUF6534"/>
</dbReference>
<evidence type="ECO:0000256" key="2">
    <source>
        <dbReference type="SAM" id="Phobius"/>
    </source>
</evidence>
<feature type="domain" description="DUF6534" evidence="3">
    <location>
        <begin position="173"/>
        <end position="259"/>
    </location>
</feature>
<dbReference type="AlphaFoldDB" id="A0A9W8MWS3"/>
<dbReference type="Proteomes" id="UP001148786">
    <property type="component" value="Unassembled WGS sequence"/>
</dbReference>
<comment type="caution">
    <text evidence="4">The sequence shown here is derived from an EMBL/GenBank/DDBJ whole genome shotgun (WGS) entry which is preliminary data.</text>
</comment>
<dbReference type="Pfam" id="PF20152">
    <property type="entry name" value="DUF6534"/>
    <property type="match status" value="1"/>
</dbReference>
<proteinExistence type="predicted"/>
<sequence>MSAATPLIHVDLSDSVGALQIGSLFSVFLFGIVTLQAYMYYTTFREDRWGYKTLVGVVWLLEIGHTIAVCYEVYRATITLYGRPQLLLTFPALSSGIAIAGAITTSVQGFFALRVYRVLPKPYSYIGIFCIALSSLRFVGSVCLSYRAITSKSVQDYRKNNSWLVTILLSVGACIDVIIAASMLYYLSKKRSQAFERIATVIDRLIAYTVRTGLLTSVAAVLLLICYQTMPNNLVWLALYTSLAKLYSNSLLASLNSRQELRESSSSSMPSLDRFSRGRSSRGANNSARVELAPQTISIEMKTTMETAQDESFDQSAHKAAVSFSPTAPYPGATDRKV</sequence>
<dbReference type="OrthoDB" id="3231781at2759"/>
<feature type="transmembrane region" description="Helical" evidence="2">
    <location>
        <begin position="125"/>
        <end position="149"/>
    </location>
</feature>
<gene>
    <name evidence="4" type="ORF">NLJ89_g6083</name>
</gene>
<dbReference type="PANTHER" id="PTHR40465:SF1">
    <property type="entry name" value="DUF6534 DOMAIN-CONTAINING PROTEIN"/>
    <property type="match status" value="1"/>
</dbReference>
<evidence type="ECO:0000313" key="4">
    <source>
        <dbReference type="EMBL" id="KAJ3507834.1"/>
    </source>
</evidence>
<keyword evidence="2" id="KW-0472">Membrane</keyword>
<name>A0A9W8MWS3_9AGAR</name>
<keyword evidence="5" id="KW-1185">Reference proteome</keyword>
<evidence type="ECO:0000256" key="1">
    <source>
        <dbReference type="SAM" id="MobiDB-lite"/>
    </source>
</evidence>
<feature type="compositionally biased region" description="Low complexity" evidence="1">
    <location>
        <begin position="263"/>
        <end position="273"/>
    </location>
</feature>
<protein>
    <recommendedName>
        <fullName evidence="3">DUF6534 domain-containing protein</fullName>
    </recommendedName>
</protein>
<feature type="transmembrane region" description="Helical" evidence="2">
    <location>
        <begin position="161"/>
        <end position="187"/>
    </location>
</feature>
<accession>A0A9W8MWS3</accession>
<organism evidence="4 5">
    <name type="scientific">Agrocybe chaxingu</name>
    <dbReference type="NCBI Taxonomy" id="84603"/>
    <lineage>
        <taxon>Eukaryota</taxon>
        <taxon>Fungi</taxon>
        <taxon>Dikarya</taxon>
        <taxon>Basidiomycota</taxon>
        <taxon>Agaricomycotina</taxon>
        <taxon>Agaricomycetes</taxon>
        <taxon>Agaricomycetidae</taxon>
        <taxon>Agaricales</taxon>
        <taxon>Agaricineae</taxon>
        <taxon>Strophariaceae</taxon>
        <taxon>Agrocybe</taxon>
    </lineage>
</organism>
<feature type="transmembrane region" description="Helical" evidence="2">
    <location>
        <begin position="208"/>
        <end position="230"/>
    </location>
</feature>
<keyword evidence="2" id="KW-0812">Transmembrane</keyword>